<evidence type="ECO:0000313" key="2">
    <source>
        <dbReference type="EMBL" id="SKB49189.1"/>
    </source>
</evidence>
<dbReference type="RefSeq" id="WP_079647505.1">
    <property type="nucleotide sequence ID" value="NZ_FUYM01000003.1"/>
</dbReference>
<accession>A0A1T5BQ22</accession>
<name>A0A1T5BQ22_9SPHN</name>
<organism evidence="2 3">
    <name type="scientific">Rhizorhabdus histidinilytica</name>
    <dbReference type="NCBI Taxonomy" id="439228"/>
    <lineage>
        <taxon>Bacteria</taxon>
        <taxon>Pseudomonadati</taxon>
        <taxon>Pseudomonadota</taxon>
        <taxon>Alphaproteobacteria</taxon>
        <taxon>Sphingomonadales</taxon>
        <taxon>Sphingomonadaceae</taxon>
        <taxon>Rhizorhabdus</taxon>
    </lineage>
</organism>
<keyword evidence="1" id="KW-1133">Transmembrane helix</keyword>
<dbReference type="AlphaFoldDB" id="A0A1T5BQ22"/>
<dbReference type="STRING" id="439228.SAMN06295920_103180"/>
<keyword evidence="1" id="KW-0472">Membrane</keyword>
<dbReference type="EMBL" id="FUYM01000003">
    <property type="protein sequence ID" value="SKB49189.1"/>
    <property type="molecule type" value="Genomic_DNA"/>
</dbReference>
<dbReference type="Proteomes" id="UP000189818">
    <property type="component" value="Unassembled WGS sequence"/>
</dbReference>
<protein>
    <submittedName>
        <fullName evidence="2">Uncharacterized protein</fullName>
    </submittedName>
</protein>
<feature type="transmembrane region" description="Helical" evidence="1">
    <location>
        <begin position="53"/>
        <end position="71"/>
    </location>
</feature>
<keyword evidence="1" id="KW-0812">Transmembrane</keyword>
<dbReference type="OrthoDB" id="7472938at2"/>
<sequence length="164" mass="17836">MNAQAVTLGRSAVTPWFEAAFLKYGWIWIGLSFGLAAKYALLIKRGIRIRGALVLADLLLLPMVALIAYSITSRLGANGEAAALLSALATVGADRLVKLYTERFLDRVDSELRAVVDRQRAEIRNEVQAEISAKEVIVDQITGKAPSEYQALKRAPVDLGKGKP</sequence>
<reference evidence="3" key="1">
    <citation type="submission" date="2017-02" db="EMBL/GenBank/DDBJ databases">
        <authorList>
            <person name="Varghese N."/>
            <person name="Submissions S."/>
        </authorList>
    </citation>
    <scope>NUCLEOTIDE SEQUENCE [LARGE SCALE GENOMIC DNA]</scope>
    <source>
        <strain evidence="3">UM2</strain>
    </source>
</reference>
<gene>
    <name evidence="2" type="ORF">SAMN06295920_103180</name>
</gene>
<keyword evidence="3" id="KW-1185">Reference proteome</keyword>
<proteinExistence type="predicted"/>
<evidence type="ECO:0000313" key="3">
    <source>
        <dbReference type="Proteomes" id="UP000189818"/>
    </source>
</evidence>
<feature type="transmembrane region" description="Helical" evidence="1">
    <location>
        <begin position="20"/>
        <end position="41"/>
    </location>
</feature>
<evidence type="ECO:0000256" key="1">
    <source>
        <dbReference type="SAM" id="Phobius"/>
    </source>
</evidence>